<keyword evidence="3 5" id="KW-1133">Transmembrane helix</keyword>
<reference evidence="6 7" key="1">
    <citation type="submission" date="2019-03" db="EMBL/GenBank/DDBJ databases">
        <title>Genomic Encyclopedia of Type Strains, Phase IV (KMG-IV): sequencing the most valuable type-strain genomes for metagenomic binning, comparative biology and taxonomic classification.</title>
        <authorList>
            <person name="Goeker M."/>
        </authorList>
    </citation>
    <scope>NUCLEOTIDE SEQUENCE [LARGE SCALE GENOMIC DNA]</scope>
    <source>
        <strain evidence="6 7">DSM 654</strain>
    </source>
</reference>
<dbReference type="EMBL" id="SMBU01000022">
    <property type="protein sequence ID" value="TCU92518.1"/>
    <property type="molecule type" value="Genomic_DNA"/>
</dbReference>
<feature type="transmembrane region" description="Helical" evidence="5">
    <location>
        <begin position="242"/>
        <end position="260"/>
    </location>
</feature>
<comment type="similarity">
    <text evidence="5">Belongs to the 4-toluene sulfonate uptake permease (TSUP) (TC 2.A.102) family.</text>
</comment>
<evidence type="ECO:0000256" key="3">
    <source>
        <dbReference type="ARBA" id="ARBA00022989"/>
    </source>
</evidence>
<dbReference type="PANTHER" id="PTHR43701:SF2">
    <property type="entry name" value="MEMBRANE TRANSPORTER PROTEIN YJNA-RELATED"/>
    <property type="match status" value="1"/>
</dbReference>
<sequence>MDWTIAFAGFGVGALVGMTGVGGGSLMTPLLVLLFGFAPTTSVGTDLWFAAITKLVGAAVHHKRGGIDWQVLWRLSLGSLPAAVLTLLWLHHSGAERIHQGTIVNALGGVILVTAFAILFKKRALAAARSVSQYMPKWRALASPSAMTVVAGTILGVLVTLTSVGGGALGVVMLMLLYPTRMKPAELVGTDIAHAIPLTLIAGTGHLMLGHVDFALLGQLLLGSIPGVVLGSLGAARAPETLIRSAIALTLMLAGGKLLAA</sequence>
<proteinExistence type="inferred from homology"/>
<evidence type="ECO:0000256" key="2">
    <source>
        <dbReference type="ARBA" id="ARBA00022692"/>
    </source>
</evidence>
<evidence type="ECO:0000256" key="4">
    <source>
        <dbReference type="ARBA" id="ARBA00023136"/>
    </source>
</evidence>
<feature type="transmembrane region" description="Helical" evidence="5">
    <location>
        <begin position="30"/>
        <end position="50"/>
    </location>
</feature>
<dbReference type="GO" id="GO:0005886">
    <property type="term" value="C:plasma membrane"/>
    <property type="evidence" value="ECO:0007669"/>
    <property type="project" value="UniProtKB-SubCell"/>
</dbReference>
<dbReference type="RefSeq" id="WP_132573888.1">
    <property type="nucleotide sequence ID" value="NZ_CBCSGL010000019.1"/>
</dbReference>
<comment type="subcellular location">
    <subcellularLocation>
        <location evidence="5">Cell membrane</location>
        <topology evidence="5">Multi-pass membrane protein</topology>
    </subcellularLocation>
    <subcellularLocation>
        <location evidence="1">Membrane</location>
        <topology evidence="1">Multi-pass membrane protein</topology>
    </subcellularLocation>
</comment>
<evidence type="ECO:0000256" key="1">
    <source>
        <dbReference type="ARBA" id="ARBA00004141"/>
    </source>
</evidence>
<name>A0A4R3UQA7_ROSSA</name>
<keyword evidence="7" id="KW-1185">Reference proteome</keyword>
<feature type="transmembrane region" description="Helical" evidence="5">
    <location>
        <begin position="71"/>
        <end position="90"/>
    </location>
</feature>
<keyword evidence="2 5" id="KW-0812">Transmembrane</keyword>
<dbReference type="InterPro" id="IPR002781">
    <property type="entry name" value="TM_pro_TauE-like"/>
</dbReference>
<keyword evidence="4 5" id="KW-0472">Membrane</keyword>
<feature type="transmembrane region" description="Helical" evidence="5">
    <location>
        <begin position="102"/>
        <end position="120"/>
    </location>
</feature>
<feature type="transmembrane region" description="Helical" evidence="5">
    <location>
        <begin position="216"/>
        <end position="236"/>
    </location>
</feature>
<evidence type="ECO:0000313" key="6">
    <source>
        <dbReference type="EMBL" id="TCU92518.1"/>
    </source>
</evidence>
<dbReference type="Pfam" id="PF01925">
    <property type="entry name" value="TauE"/>
    <property type="match status" value="1"/>
</dbReference>
<dbReference type="AlphaFoldDB" id="A0A4R3UQA7"/>
<dbReference type="InterPro" id="IPR051598">
    <property type="entry name" value="TSUP/Inactive_protease-like"/>
</dbReference>
<organism evidence="6 7">
    <name type="scientific">Roseateles saccharophilus</name>
    <name type="common">Pseudomonas saccharophila</name>
    <dbReference type="NCBI Taxonomy" id="304"/>
    <lineage>
        <taxon>Bacteria</taxon>
        <taxon>Pseudomonadati</taxon>
        <taxon>Pseudomonadota</taxon>
        <taxon>Betaproteobacteria</taxon>
        <taxon>Burkholderiales</taxon>
        <taxon>Sphaerotilaceae</taxon>
        <taxon>Roseateles</taxon>
    </lineage>
</organism>
<accession>A0A4R3UQA7</accession>
<feature type="transmembrane region" description="Helical" evidence="5">
    <location>
        <begin position="141"/>
        <end position="172"/>
    </location>
</feature>
<dbReference type="OrthoDB" id="5189995at2"/>
<dbReference type="Proteomes" id="UP000295110">
    <property type="component" value="Unassembled WGS sequence"/>
</dbReference>
<dbReference type="PANTHER" id="PTHR43701">
    <property type="entry name" value="MEMBRANE TRANSPORTER PROTEIN MJ0441-RELATED"/>
    <property type="match status" value="1"/>
</dbReference>
<comment type="caution">
    <text evidence="6">The sequence shown here is derived from an EMBL/GenBank/DDBJ whole genome shotgun (WGS) entry which is preliminary data.</text>
</comment>
<protein>
    <recommendedName>
        <fullName evidence="5">Probable membrane transporter protein</fullName>
    </recommendedName>
</protein>
<evidence type="ECO:0000313" key="7">
    <source>
        <dbReference type="Proteomes" id="UP000295110"/>
    </source>
</evidence>
<keyword evidence="5" id="KW-1003">Cell membrane</keyword>
<gene>
    <name evidence="6" type="ORF">EV671_102231</name>
</gene>
<evidence type="ECO:0000256" key="5">
    <source>
        <dbReference type="RuleBase" id="RU363041"/>
    </source>
</evidence>
<feature type="transmembrane region" description="Helical" evidence="5">
    <location>
        <begin position="192"/>
        <end position="209"/>
    </location>
</feature>